<evidence type="ECO:0000259" key="1">
    <source>
        <dbReference type="Pfam" id="PF06283"/>
    </source>
</evidence>
<reference evidence="2" key="2">
    <citation type="submission" date="2020-09" db="EMBL/GenBank/DDBJ databases">
        <authorList>
            <person name="Sun Q."/>
            <person name="Ohkuma M."/>
        </authorList>
    </citation>
    <scope>NUCLEOTIDE SEQUENCE</scope>
    <source>
        <strain evidence="2">JCM 18487</strain>
    </source>
</reference>
<dbReference type="AlphaFoldDB" id="A0A917NHY0"/>
<gene>
    <name evidence="2" type="ORF">GCM10010885_09140</name>
</gene>
<dbReference type="Pfam" id="PF06283">
    <property type="entry name" value="ThuA"/>
    <property type="match status" value="1"/>
</dbReference>
<dbReference type="Proteomes" id="UP000637695">
    <property type="component" value="Unassembled WGS sequence"/>
</dbReference>
<organism evidence="2 3">
    <name type="scientific">Alicyclobacillus cellulosilyticus</name>
    <dbReference type="NCBI Taxonomy" id="1003997"/>
    <lineage>
        <taxon>Bacteria</taxon>
        <taxon>Bacillati</taxon>
        <taxon>Bacillota</taxon>
        <taxon>Bacilli</taxon>
        <taxon>Bacillales</taxon>
        <taxon>Alicyclobacillaceae</taxon>
        <taxon>Alicyclobacillus</taxon>
    </lineage>
</organism>
<dbReference type="InterPro" id="IPR029010">
    <property type="entry name" value="ThuA-like"/>
</dbReference>
<dbReference type="InterPro" id="IPR029062">
    <property type="entry name" value="Class_I_gatase-like"/>
</dbReference>
<proteinExistence type="predicted"/>
<feature type="domain" description="ThuA-like" evidence="1">
    <location>
        <begin position="7"/>
        <end position="209"/>
    </location>
</feature>
<name>A0A917NHY0_9BACL</name>
<protein>
    <recommendedName>
        <fullName evidence="1">ThuA-like domain-containing protein</fullName>
    </recommendedName>
</protein>
<comment type="caution">
    <text evidence="2">The sequence shown here is derived from an EMBL/GenBank/DDBJ whole genome shotgun (WGS) entry which is preliminary data.</text>
</comment>
<dbReference type="RefSeq" id="WP_188881426.1">
    <property type="nucleotide sequence ID" value="NZ_BMOY01000010.1"/>
</dbReference>
<sequence length="213" mass="23836">MGVSRRRALIVQGGWQGHQPAEVAEILAGLLREEQFDVEVYDTLDCFLDAERVRQMDLIVPIWTMGTIRPEQLNPFLEAVRRGTGVAGCHGGMGDAFRNEPEYQYMVGGQWVAHPGGDGVTYTVHIEDRAHPITSGLDDFTVTSEKYYMHIDPAIHVLATTDFDGVKMPVAWTKTYGEGKVFYCSLGHQADIVRMPPVLTLMRRGMVWAARAR</sequence>
<dbReference type="EMBL" id="BMOY01000010">
    <property type="protein sequence ID" value="GGJ02049.1"/>
    <property type="molecule type" value="Genomic_DNA"/>
</dbReference>
<dbReference type="PANTHER" id="PTHR40469:SF2">
    <property type="entry name" value="GALACTOSE-BINDING DOMAIN-LIKE SUPERFAMILY PROTEIN"/>
    <property type="match status" value="1"/>
</dbReference>
<evidence type="ECO:0000313" key="3">
    <source>
        <dbReference type="Proteomes" id="UP000637695"/>
    </source>
</evidence>
<dbReference type="PANTHER" id="PTHR40469">
    <property type="entry name" value="SECRETED GLYCOSYL HYDROLASE"/>
    <property type="match status" value="1"/>
</dbReference>
<dbReference type="Gene3D" id="3.40.50.880">
    <property type="match status" value="1"/>
</dbReference>
<keyword evidence="3" id="KW-1185">Reference proteome</keyword>
<dbReference type="SUPFAM" id="SSF52317">
    <property type="entry name" value="Class I glutamine amidotransferase-like"/>
    <property type="match status" value="1"/>
</dbReference>
<evidence type="ECO:0000313" key="2">
    <source>
        <dbReference type="EMBL" id="GGJ02049.1"/>
    </source>
</evidence>
<reference evidence="2" key="1">
    <citation type="journal article" date="2014" name="Int. J. Syst. Evol. Microbiol.">
        <title>Complete genome sequence of Corynebacterium casei LMG S-19264T (=DSM 44701T), isolated from a smear-ripened cheese.</title>
        <authorList>
            <consortium name="US DOE Joint Genome Institute (JGI-PGF)"/>
            <person name="Walter F."/>
            <person name="Albersmeier A."/>
            <person name="Kalinowski J."/>
            <person name="Ruckert C."/>
        </authorList>
    </citation>
    <scope>NUCLEOTIDE SEQUENCE</scope>
    <source>
        <strain evidence="2">JCM 18487</strain>
    </source>
</reference>
<accession>A0A917NHY0</accession>